<evidence type="ECO:0000313" key="7">
    <source>
        <dbReference type="Proteomes" id="UP000440367"/>
    </source>
</evidence>
<keyword evidence="1" id="KW-0732">Signal</keyword>
<dbReference type="Proteomes" id="UP000437068">
    <property type="component" value="Unassembled WGS sequence"/>
</dbReference>
<reference evidence="6 7" key="1">
    <citation type="submission" date="2018-08" db="EMBL/GenBank/DDBJ databases">
        <title>Genomic investigation of the strawberry pathogen Phytophthora fragariae indicates pathogenicity is determined by transcriptional variation in three key races.</title>
        <authorList>
            <person name="Adams T.M."/>
            <person name="Armitage A.D."/>
            <person name="Sobczyk M.K."/>
            <person name="Bates H.J."/>
            <person name="Dunwell J.M."/>
            <person name="Nellist C.F."/>
            <person name="Harrison R.J."/>
        </authorList>
    </citation>
    <scope>NUCLEOTIDE SEQUENCE [LARGE SCALE GENOMIC DNA]</scope>
    <source>
        <strain evidence="5 6">A4</strain>
        <strain evidence="4 7">BC-1</strain>
        <strain evidence="3 8">NOV-5</strain>
        <strain evidence="2 9">SCRP245</strain>
    </source>
</reference>
<evidence type="ECO:0000313" key="3">
    <source>
        <dbReference type="EMBL" id="KAE9117297.1"/>
    </source>
</evidence>
<evidence type="ECO:0000313" key="5">
    <source>
        <dbReference type="EMBL" id="KAE9292698.1"/>
    </source>
</evidence>
<dbReference type="PANTHER" id="PTHR33714">
    <property type="entry name" value="COUNTING FACTOR-ASSOCIATED PROTEIN A-RELATED"/>
    <property type="match status" value="1"/>
</dbReference>
<gene>
    <name evidence="5" type="ORF">PF001_g18600</name>
    <name evidence="4" type="ORF">PF002_g21420</name>
    <name evidence="3" type="ORF">PF006_g18843</name>
    <name evidence="2" type="ORF">PF011_g5918</name>
</gene>
<dbReference type="AlphaFoldDB" id="A0A6A3XFN6"/>
<evidence type="ECO:0000256" key="1">
    <source>
        <dbReference type="SAM" id="SignalP"/>
    </source>
</evidence>
<evidence type="ECO:0000313" key="8">
    <source>
        <dbReference type="Proteomes" id="UP000440732"/>
    </source>
</evidence>
<dbReference type="PANTHER" id="PTHR33714:SF3">
    <property type="entry name" value="COUNTING FACTOR-ASSOCIATED PROTEIN A-RELATED"/>
    <property type="match status" value="1"/>
</dbReference>
<dbReference type="EMBL" id="QXGA01001502">
    <property type="protein sequence ID" value="KAE9117297.1"/>
    <property type="molecule type" value="Genomic_DNA"/>
</dbReference>
<dbReference type="Proteomes" id="UP000440367">
    <property type="component" value="Unassembled WGS sequence"/>
</dbReference>
<dbReference type="Proteomes" id="UP000460718">
    <property type="component" value="Unassembled WGS sequence"/>
</dbReference>
<dbReference type="EMBL" id="QXGD01001642">
    <property type="protein sequence ID" value="KAE9201815.1"/>
    <property type="molecule type" value="Genomic_DNA"/>
</dbReference>
<name>A0A6A3XFN6_9STRA</name>
<evidence type="ECO:0000313" key="9">
    <source>
        <dbReference type="Proteomes" id="UP000460718"/>
    </source>
</evidence>
<evidence type="ECO:0000313" key="4">
    <source>
        <dbReference type="EMBL" id="KAE9201815.1"/>
    </source>
</evidence>
<dbReference type="Proteomes" id="UP000440732">
    <property type="component" value="Unassembled WGS sequence"/>
</dbReference>
<accession>A0A6A3XFN6</accession>
<evidence type="ECO:0000313" key="6">
    <source>
        <dbReference type="Proteomes" id="UP000437068"/>
    </source>
</evidence>
<feature type="chain" id="PRO_5036380839" description="SUEL-type lectin domain-containing protein" evidence="1">
    <location>
        <begin position="19"/>
        <end position="556"/>
    </location>
</feature>
<proteinExistence type="predicted"/>
<dbReference type="EMBL" id="QXFW01000242">
    <property type="protein sequence ID" value="KAE9019211.1"/>
    <property type="molecule type" value="Genomic_DNA"/>
</dbReference>
<evidence type="ECO:0008006" key="10">
    <source>
        <dbReference type="Google" id="ProtNLM"/>
    </source>
</evidence>
<feature type="signal peptide" evidence="1">
    <location>
        <begin position="1"/>
        <end position="18"/>
    </location>
</feature>
<comment type="caution">
    <text evidence="4">The sequence shown here is derived from an EMBL/GenBank/DDBJ whole genome shotgun (WGS) entry which is preliminary data.</text>
</comment>
<evidence type="ECO:0000313" key="2">
    <source>
        <dbReference type="EMBL" id="KAE9019211.1"/>
    </source>
</evidence>
<organism evidence="4 7">
    <name type="scientific">Phytophthora fragariae</name>
    <dbReference type="NCBI Taxonomy" id="53985"/>
    <lineage>
        <taxon>Eukaryota</taxon>
        <taxon>Sar</taxon>
        <taxon>Stramenopiles</taxon>
        <taxon>Oomycota</taxon>
        <taxon>Peronosporomycetes</taxon>
        <taxon>Peronosporales</taxon>
        <taxon>Peronosporaceae</taxon>
        <taxon>Phytophthora</taxon>
    </lineage>
</organism>
<protein>
    <recommendedName>
        <fullName evidence="10">SUEL-type lectin domain-containing protein</fullName>
    </recommendedName>
</protein>
<dbReference type="EMBL" id="QXGE01001433">
    <property type="protein sequence ID" value="KAE9292698.1"/>
    <property type="molecule type" value="Genomic_DNA"/>
</dbReference>
<sequence length="556" mass="60411">MWILRLIVAIAFSSVVVGGQSRVTTLMMYDDASCTAPATSVRMWQDLSCVPQKDHYNPVCKPDKSGYSVSDCKDFETALDVALYQSGWQSYVLVSKYDGWCGGSDALDEAEAYSLSEVDRRCHTNRLGTTSSSISLDHSMLTYTTYSDPYCKEVSGTTQMQWSEIMGSMGNNCVNGTRIAVGGFVSTVSKVVAVFNESSCSGTPVKLTFTRGFDCIGGLQDPANSECGGDGSSLYSVSGCTSDDYSAYTMNAFGNYTPHLIMEGWDNSNCKGYPNVTVYTADGSCHLNTDGNTSFKATLTADSTAEITSYTDQYCGTMDSSMTVTKRQLISHACLGSDRCNSKYGCTMAFSVGGLETLPTSGLMTALVGFDEKSCTGVPVQTVVLNDRSCVISGAPTCVKVSSRDTSIFEYRECIDSVVAHANTVFNGVPYLVMENYIDGTNCTMRRGAVVYKADGKCHPSFTDGTYFKISPSIGNSLTFATYPTPSCSDFDADYVTVGSKYINADVCYEGKTKLYANVSLPTKPVMVDVDSMTREQIMFPDWLWEPRPRRVFESD</sequence>